<keyword evidence="2" id="KW-1185">Reference proteome</keyword>
<protein>
    <submittedName>
        <fullName evidence="1">Uncharacterized protein</fullName>
    </submittedName>
</protein>
<name>A0A1J9Q351_9EURO</name>
<accession>A0A1J9Q351</accession>
<gene>
    <name evidence="1" type="ORF">AJ78_08603</name>
</gene>
<reference evidence="1 2" key="1">
    <citation type="submission" date="2015-07" db="EMBL/GenBank/DDBJ databases">
        <title>Emmonsia species relationships and genome sequence.</title>
        <authorList>
            <consortium name="The Broad Institute Genomics Platform"/>
            <person name="Cuomo C.A."/>
            <person name="Munoz J.F."/>
            <person name="Imamovic A."/>
            <person name="Priest M.E."/>
            <person name="Young S."/>
            <person name="Clay O.K."/>
            <person name="McEwen J.G."/>
        </authorList>
    </citation>
    <scope>NUCLEOTIDE SEQUENCE [LARGE SCALE GENOMIC DNA]</scope>
    <source>
        <strain evidence="1 2">UAMH 9510</strain>
    </source>
</reference>
<dbReference type="AlphaFoldDB" id="A0A1J9Q351"/>
<organism evidence="1 2">
    <name type="scientific">Emergomyces pasteurianus Ep9510</name>
    <dbReference type="NCBI Taxonomy" id="1447872"/>
    <lineage>
        <taxon>Eukaryota</taxon>
        <taxon>Fungi</taxon>
        <taxon>Dikarya</taxon>
        <taxon>Ascomycota</taxon>
        <taxon>Pezizomycotina</taxon>
        <taxon>Eurotiomycetes</taxon>
        <taxon>Eurotiomycetidae</taxon>
        <taxon>Onygenales</taxon>
        <taxon>Ajellomycetaceae</taxon>
        <taxon>Emergomyces</taxon>
    </lineage>
</organism>
<dbReference type="VEuPathDB" id="FungiDB:AJ78_08603"/>
<dbReference type="EMBL" id="LGRN01000840">
    <property type="protein sequence ID" value="OJD10348.1"/>
    <property type="molecule type" value="Genomic_DNA"/>
</dbReference>
<proteinExistence type="predicted"/>
<evidence type="ECO:0000313" key="1">
    <source>
        <dbReference type="EMBL" id="OJD10348.1"/>
    </source>
</evidence>
<sequence length="94" mass="10578">MDKFSGKTAELKSEIGILLALLQRLLVLQSCETLKNRVDALDGVAILHFQNDTIRRIDDLKAVFEGNDETVRAEIRNLVTSTYQHDTLSLLQGH</sequence>
<dbReference type="Proteomes" id="UP000182235">
    <property type="component" value="Unassembled WGS sequence"/>
</dbReference>
<evidence type="ECO:0000313" key="2">
    <source>
        <dbReference type="Proteomes" id="UP000182235"/>
    </source>
</evidence>
<comment type="caution">
    <text evidence="1">The sequence shown here is derived from an EMBL/GenBank/DDBJ whole genome shotgun (WGS) entry which is preliminary data.</text>
</comment>